<feature type="domain" description="PIN" evidence="1">
    <location>
        <begin position="4"/>
        <end position="122"/>
    </location>
</feature>
<name>E0UNE8_GLOV7</name>
<evidence type="ECO:0000313" key="2">
    <source>
        <dbReference type="EMBL" id="ADN18478.1"/>
    </source>
</evidence>
<dbReference type="Proteomes" id="UP000008206">
    <property type="component" value="Plasmid Cy782203"/>
</dbReference>
<dbReference type="InterPro" id="IPR002716">
    <property type="entry name" value="PIN_dom"/>
</dbReference>
<evidence type="ECO:0000259" key="1">
    <source>
        <dbReference type="Pfam" id="PF01850"/>
    </source>
</evidence>
<sequence length="129" mass="15016">MRLLIDTHAFLWFFNGDPKLSNTARILMEDVKCKKLISFATVWEMAIKQSKNKLTLALPLEDYIQQKVKLEDFELLPISLSHLSVISTLPFHHNDPFDRLLIAQAIVEDVSILSRDLAFDSYNIQRIWD</sequence>
<dbReference type="PANTHER" id="PTHR36173:SF2">
    <property type="entry name" value="RIBONUCLEASE VAPC16"/>
    <property type="match status" value="1"/>
</dbReference>
<dbReference type="InterPro" id="IPR029060">
    <property type="entry name" value="PIN-like_dom_sf"/>
</dbReference>
<accession>E0UNE8</accession>
<dbReference type="EMBL" id="CP002201">
    <property type="protein sequence ID" value="ADN18478.1"/>
    <property type="molecule type" value="Genomic_DNA"/>
</dbReference>
<dbReference type="InterPro" id="IPR041705">
    <property type="entry name" value="PIN_Sll0205"/>
</dbReference>
<dbReference type="HOGENOM" id="CLU_129890_0_1_3"/>
<protein>
    <submittedName>
        <fullName evidence="2">PilT protein domain protein</fullName>
    </submittedName>
</protein>
<dbReference type="CDD" id="cd09872">
    <property type="entry name" value="PIN_Sll0205-like"/>
    <property type="match status" value="1"/>
</dbReference>
<dbReference type="Pfam" id="PF01850">
    <property type="entry name" value="PIN"/>
    <property type="match status" value="1"/>
</dbReference>
<keyword evidence="2" id="KW-0614">Plasmid</keyword>
<dbReference type="InterPro" id="IPR052919">
    <property type="entry name" value="TA_system_RNase"/>
</dbReference>
<dbReference type="SUPFAM" id="SSF88723">
    <property type="entry name" value="PIN domain-like"/>
    <property type="match status" value="1"/>
</dbReference>
<dbReference type="RefSeq" id="WP_013325604.1">
    <property type="nucleotide sequence ID" value="NC_014502.1"/>
</dbReference>
<organism evidence="2 3">
    <name type="scientific">Gloeothece verrucosa (strain PCC 7822)</name>
    <name type="common">Cyanothece sp. (strain PCC 7822)</name>
    <dbReference type="NCBI Taxonomy" id="497965"/>
    <lineage>
        <taxon>Bacteria</taxon>
        <taxon>Bacillati</taxon>
        <taxon>Cyanobacteriota</taxon>
        <taxon>Cyanophyceae</taxon>
        <taxon>Oscillatoriophycideae</taxon>
        <taxon>Chroococcales</taxon>
        <taxon>Aphanothecaceae</taxon>
        <taxon>Gloeothece</taxon>
        <taxon>Gloeothece verrucosa</taxon>
    </lineage>
</organism>
<dbReference type="Gene3D" id="3.40.50.1010">
    <property type="entry name" value="5'-nuclease"/>
    <property type="match status" value="1"/>
</dbReference>
<dbReference type="PANTHER" id="PTHR36173">
    <property type="entry name" value="RIBONUCLEASE VAPC16-RELATED"/>
    <property type="match status" value="1"/>
</dbReference>
<dbReference type="OrthoDB" id="9798990at2"/>
<dbReference type="AlphaFoldDB" id="E0UNE8"/>
<reference evidence="3" key="1">
    <citation type="journal article" date="2011" name="MBio">
        <title>Novel metabolic attributes of the genus Cyanothece, comprising a group of unicellular nitrogen-fixing Cyanobacteria.</title>
        <authorList>
            <person name="Bandyopadhyay A."/>
            <person name="Elvitigala T."/>
            <person name="Welsh E."/>
            <person name="Stockel J."/>
            <person name="Liberton M."/>
            <person name="Min H."/>
            <person name="Sherman L.A."/>
            <person name="Pakrasi H.B."/>
        </authorList>
    </citation>
    <scope>NUCLEOTIDE SEQUENCE [LARGE SCALE GENOMIC DNA]</scope>
    <source>
        <strain evidence="3">PCC 7822</strain>
        <plasmid evidence="3">Cy782203</plasmid>
    </source>
</reference>
<keyword evidence="3" id="KW-1185">Reference proteome</keyword>
<proteinExistence type="predicted"/>
<gene>
    <name evidence="2" type="ordered locus">Cyan7822_6827</name>
</gene>
<evidence type="ECO:0000313" key="3">
    <source>
        <dbReference type="Proteomes" id="UP000008206"/>
    </source>
</evidence>
<dbReference type="KEGG" id="cyj:Cyan7822_6827"/>
<geneLocation type="plasmid" evidence="2 3">
    <name>Cy782203</name>
</geneLocation>